<dbReference type="SUPFAM" id="SSF56601">
    <property type="entry name" value="beta-lactamase/transpeptidase-like"/>
    <property type="match status" value="1"/>
</dbReference>
<sequence>MQSSLKISSVEQVELLENLYRNNFNFTPANIHAVKNSIHLTASENGEFYGKTGTGRVNGQDINGWFIGFIESQNNTYFFSTNIQSEQRATGSKASDIALSILSDLNIWK</sequence>
<gene>
    <name evidence="2" type="ORF">EUBIFOR_00819</name>
</gene>
<dbReference type="HOGENOM" id="CLU_127135_0_0_9"/>
<feature type="domain" description="Penicillin-binding protein transpeptidase" evidence="1">
    <location>
        <begin position="5"/>
        <end position="102"/>
    </location>
</feature>
<name>B7C9G2_9FIRM</name>
<dbReference type="EMBL" id="ABYT01000049">
    <property type="protein sequence ID" value="EEC90600.1"/>
    <property type="molecule type" value="Genomic_DNA"/>
</dbReference>
<dbReference type="Gene3D" id="3.40.710.10">
    <property type="entry name" value="DD-peptidase/beta-lactamase superfamily"/>
    <property type="match status" value="1"/>
</dbReference>
<dbReference type="Pfam" id="PF00905">
    <property type="entry name" value="Transpeptidase"/>
    <property type="match status" value="1"/>
</dbReference>
<dbReference type="Proteomes" id="UP000004315">
    <property type="component" value="Unassembled WGS sequence"/>
</dbReference>
<evidence type="ECO:0000313" key="3">
    <source>
        <dbReference type="Proteomes" id="UP000004315"/>
    </source>
</evidence>
<reference evidence="2 3" key="1">
    <citation type="submission" date="2008-10" db="EMBL/GenBank/DDBJ databases">
        <authorList>
            <person name="Fulton L."/>
            <person name="Clifton S."/>
            <person name="Fulton B."/>
            <person name="Xu J."/>
            <person name="Minx P."/>
            <person name="Pepin K.H."/>
            <person name="Johnson M."/>
            <person name="Bhonagiri V."/>
            <person name="Nash W.E."/>
            <person name="Mardis E.R."/>
            <person name="Wilson R.K."/>
        </authorList>
    </citation>
    <scope>NUCLEOTIDE SEQUENCE [LARGE SCALE GENOMIC DNA]</scope>
    <source>
        <strain evidence="2 3">DSM 3989</strain>
    </source>
</reference>
<evidence type="ECO:0000259" key="1">
    <source>
        <dbReference type="Pfam" id="PF00905"/>
    </source>
</evidence>
<evidence type="ECO:0000313" key="2">
    <source>
        <dbReference type="EMBL" id="EEC90600.1"/>
    </source>
</evidence>
<comment type="caution">
    <text evidence="2">The sequence shown here is derived from an EMBL/GenBank/DDBJ whole genome shotgun (WGS) entry which is preliminary data.</text>
</comment>
<dbReference type="InterPro" id="IPR001460">
    <property type="entry name" value="PCN-bd_Tpept"/>
</dbReference>
<dbReference type="GO" id="GO:0008658">
    <property type="term" value="F:penicillin binding"/>
    <property type="evidence" value="ECO:0007669"/>
    <property type="project" value="InterPro"/>
</dbReference>
<organism evidence="2 3">
    <name type="scientific">Holdemanella biformis DSM 3989</name>
    <dbReference type="NCBI Taxonomy" id="518637"/>
    <lineage>
        <taxon>Bacteria</taxon>
        <taxon>Bacillati</taxon>
        <taxon>Bacillota</taxon>
        <taxon>Erysipelotrichia</taxon>
        <taxon>Erysipelotrichales</taxon>
        <taxon>Erysipelotrichaceae</taxon>
        <taxon>Holdemanella</taxon>
    </lineage>
</organism>
<dbReference type="eggNOG" id="COG2602">
    <property type="taxonomic scope" value="Bacteria"/>
</dbReference>
<dbReference type="InterPro" id="IPR012338">
    <property type="entry name" value="Beta-lactam/transpept-like"/>
</dbReference>
<keyword evidence="3" id="KW-1185">Reference proteome</keyword>
<reference evidence="2 3" key="2">
    <citation type="submission" date="2008-11" db="EMBL/GenBank/DDBJ databases">
        <title>Draft genome sequence of Eubacterium biforme (DSM 3989).</title>
        <authorList>
            <person name="Sudarsanam P."/>
            <person name="Ley R."/>
            <person name="Guruge J."/>
            <person name="Turnbaugh P.J."/>
            <person name="Mahowald M."/>
            <person name="Liep D."/>
            <person name="Gordon J."/>
        </authorList>
    </citation>
    <scope>NUCLEOTIDE SEQUENCE [LARGE SCALE GENOMIC DNA]</scope>
    <source>
        <strain evidence="2 3">DSM 3989</strain>
    </source>
</reference>
<proteinExistence type="predicted"/>
<protein>
    <recommendedName>
        <fullName evidence="1">Penicillin-binding protein transpeptidase domain-containing protein</fullName>
    </recommendedName>
</protein>
<accession>B7C9G2</accession>
<dbReference type="STRING" id="518637.EUBIFOR_00819"/>
<dbReference type="AlphaFoldDB" id="B7C9G2"/>